<comment type="caution">
    <text evidence="2">The sequence shown here is derived from an EMBL/GenBank/DDBJ whole genome shotgun (WGS) entry which is preliminary data.</text>
</comment>
<name>A0A395JK28_9GAMM</name>
<evidence type="ECO:0000313" key="2">
    <source>
        <dbReference type="EMBL" id="RBP49581.1"/>
    </source>
</evidence>
<organism evidence="2 3">
    <name type="scientific">Arenicella xantha</name>
    <dbReference type="NCBI Taxonomy" id="644221"/>
    <lineage>
        <taxon>Bacteria</taxon>
        <taxon>Pseudomonadati</taxon>
        <taxon>Pseudomonadota</taxon>
        <taxon>Gammaproteobacteria</taxon>
        <taxon>Arenicellales</taxon>
        <taxon>Arenicellaceae</taxon>
        <taxon>Arenicella</taxon>
    </lineage>
</organism>
<proteinExistence type="predicted"/>
<feature type="transmembrane region" description="Helical" evidence="1">
    <location>
        <begin position="63"/>
        <end position="81"/>
    </location>
</feature>
<sequence>MSKFWRNTLGLLAGAAIFFVGTSLFTYIRKGKCLELDGTYSGYSYCESAAGTRIEIELTITEYIVVLGTFTIVCCLILWATNKLTKRLEKI</sequence>
<evidence type="ECO:0000256" key="1">
    <source>
        <dbReference type="SAM" id="Phobius"/>
    </source>
</evidence>
<dbReference type="InParanoid" id="A0A395JK28"/>
<reference evidence="2 3" key="1">
    <citation type="submission" date="2018-06" db="EMBL/GenBank/DDBJ databases">
        <title>Genomic Encyclopedia of Type Strains, Phase IV (KMG-IV): sequencing the most valuable type-strain genomes for metagenomic binning, comparative biology and taxonomic classification.</title>
        <authorList>
            <person name="Goeker M."/>
        </authorList>
    </citation>
    <scope>NUCLEOTIDE SEQUENCE [LARGE SCALE GENOMIC DNA]</scope>
    <source>
        <strain evidence="2 3">DSM 24032</strain>
    </source>
</reference>
<gene>
    <name evidence="2" type="ORF">DFR28_1036</name>
</gene>
<accession>A0A395JK28</accession>
<dbReference type="Proteomes" id="UP000253083">
    <property type="component" value="Unassembled WGS sequence"/>
</dbReference>
<evidence type="ECO:0000313" key="3">
    <source>
        <dbReference type="Proteomes" id="UP000253083"/>
    </source>
</evidence>
<feature type="transmembrane region" description="Helical" evidence="1">
    <location>
        <begin position="9"/>
        <end position="28"/>
    </location>
</feature>
<keyword evidence="1" id="KW-0472">Membrane</keyword>
<protein>
    <submittedName>
        <fullName evidence="2">Uncharacterized protein</fullName>
    </submittedName>
</protein>
<dbReference type="EMBL" id="QNRT01000003">
    <property type="protein sequence ID" value="RBP49581.1"/>
    <property type="molecule type" value="Genomic_DNA"/>
</dbReference>
<dbReference type="AlphaFoldDB" id="A0A395JK28"/>
<keyword evidence="1" id="KW-0812">Transmembrane</keyword>
<keyword evidence="3" id="KW-1185">Reference proteome</keyword>
<keyword evidence="1" id="KW-1133">Transmembrane helix</keyword>